<dbReference type="HOGENOM" id="CLU_002472_4_0_5"/>
<evidence type="ECO:0000259" key="12">
    <source>
        <dbReference type="PROSITE" id="PS00486"/>
    </source>
</evidence>
<keyword evidence="14" id="KW-1185">Reference proteome</keyword>
<gene>
    <name evidence="9" type="primary">mutS</name>
    <name evidence="13" type="ordered locus">Hden_3474</name>
</gene>
<feature type="domain" description="DNA mismatch repair proteins mutS family" evidence="12">
    <location>
        <begin position="765"/>
        <end position="781"/>
    </location>
</feature>
<dbReference type="PIRSF" id="PIRSF037677">
    <property type="entry name" value="DNA_mis_repair_Msh6"/>
    <property type="match status" value="1"/>
</dbReference>
<dbReference type="NCBIfam" id="NF003810">
    <property type="entry name" value="PRK05399.1"/>
    <property type="match status" value="1"/>
</dbReference>
<comment type="similarity">
    <text evidence="1 9 10">Belongs to the DNA mismatch repair MutS family.</text>
</comment>
<dbReference type="InterPro" id="IPR000432">
    <property type="entry name" value="DNA_mismatch_repair_MutS_C"/>
</dbReference>
<proteinExistence type="inferred from homology"/>
<dbReference type="SMART" id="SM00534">
    <property type="entry name" value="MUTSac"/>
    <property type="match status" value="1"/>
</dbReference>
<dbReference type="EMBL" id="CP002083">
    <property type="protein sequence ID" value="ADJ25265.1"/>
    <property type="molecule type" value="Genomic_DNA"/>
</dbReference>
<dbReference type="SUPFAM" id="SSF53150">
    <property type="entry name" value="DNA repair protein MutS, domain II"/>
    <property type="match status" value="1"/>
</dbReference>
<keyword evidence="3 9" id="KW-0547">Nucleotide-binding</keyword>
<keyword evidence="7 9" id="KW-0234">DNA repair</keyword>
<dbReference type="PANTHER" id="PTHR11361">
    <property type="entry name" value="DNA MISMATCH REPAIR PROTEIN MUTS FAMILY MEMBER"/>
    <property type="match status" value="1"/>
</dbReference>
<dbReference type="Gene3D" id="3.40.50.300">
    <property type="entry name" value="P-loop containing nucleotide triphosphate hydrolases"/>
    <property type="match status" value="1"/>
</dbReference>
<evidence type="ECO:0000256" key="5">
    <source>
        <dbReference type="ARBA" id="ARBA00022840"/>
    </source>
</evidence>
<dbReference type="KEGG" id="hdn:Hden_3474"/>
<keyword evidence="5 9" id="KW-0067">ATP-binding</keyword>
<evidence type="ECO:0000256" key="1">
    <source>
        <dbReference type="ARBA" id="ARBA00006271"/>
    </source>
</evidence>
<dbReference type="InterPro" id="IPR016151">
    <property type="entry name" value="DNA_mismatch_repair_MutS_N"/>
</dbReference>
<dbReference type="InterPro" id="IPR007860">
    <property type="entry name" value="DNA_mmatch_repair_MutS_con_dom"/>
</dbReference>
<protein>
    <recommendedName>
        <fullName evidence="2 9">DNA mismatch repair protein MutS</fullName>
    </recommendedName>
</protein>
<dbReference type="eggNOG" id="COG0249">
    <property type="taxonomic scope" value="Bacteria"/>
</dbReference>
<keyword evidence="6 9" id="KW-0238">DNA-binding</keyword>
<dbReference type="CDD" id="cd03284">
    <property type="entry name" value="ABC_MutS1"/>
    <property type="match status" value="1"/>
</dbReference>
<evidence type="ECO:0000256" key="8">
    <source>
        <dbReference type="ARBA" id="ARBA00024647"/>
    </source>
</evidence>
<evidence type="ECO:0000256" key="6">
    <source>
        <dbReference type="ARBA" id="ARBA00023125"/>
    </source>
</evidence>
<evidence type="ECO:0000313" key="14">
    <source>
        <dbReference type="Proteomes" id="UP000002033"/>
    </source>
</evidence>
<dbReference type="RefSeq" id="WP_013217424.1">
    <property type="nucleotide sequence ID" value="NC_014313.1"/>
</dbReference>
<evidence type="ECO:0000256" key="4">
    <source>
        <dbReference type="ARBA" id="ARBA00022763"/>
    </source>
</evidence>
<dbReference type="Pfam" id="PF05192">
    <property type="entry name" value="MutS_III"/>
    <property type="match status" value="1"/>
</dbReference>
<evidence type="ECO:0000256" key="3">
    <source>
        <dbReference type="ARBA" id="ARBA00022741"/>
    </source>
</evidence>
<reference evidence="14" key="1">
    <citation type="journal article" date="2011" name="J. Bacteriol.">
        <title>Genome sequences of eight morphologically diverse alphaproteobacteria.</title>
        <authorList>
            <consortium name="US DOE Joint Genome Institute"/>
            <person name="Brown P.J."/>
            <person name="Kysela D.T."/>
            <person name="Buechlein A."/>
            <person name="Hemmerich C."/>
            <person name="Brun Y.V."/>
        </authorList>
    </citation>
    <scope>NUCLEOTIDE SEQUENCE [LARGE SCALE GENOMIC DNA]</scope>
    <source>
        <strain evidence="14">ATCC 51888 / DSM 1869 / NCIB 11706 / TK 0415</strain>
    </source>
</reference>
<dbReference type="GO" id="GO:0030983">
    <property type="term" value="F:mismatched DNA binding"/>
    <property type="evidence" value="ECO:0007669"/>
    <property type="project" value="InterPro"/>
</dbReference>
<feature type="compositionally biased region" description="Basic and acidic residues" evidence="11">
    <location>
        <begin position="1"/>
        <end position="15"/>
    </location>
</feature>
<dbReference type="GO" id="GO:0003684">
    <property type="term" value="F:damaged DNA binding"/>
    <property type="evidence" value="ECO:0007669"/>
    <property type="project" value="UniProtKB-UniRule"/>
</dbReference>
<dbReference type="InterPro" id="IPR007696">
    <property type="entry name" value="DNA_mismatch_repair_MutS_core"/>
</dbReference>
<dbReference type="Gene3D" id="1.10.1420.10">
    <property type="match status" value="2"/>
</dbReference>
<evidence type="ECO:0000256" key="11">
    <source>
        <dbReference type="SAM" id="MobiDB-lite"/>
    </source>
</evidence>
<accession>D8JY61</accession>
<dbReference type="GO" id="GO:0005829">
    <property type="term" value="C:cytosol"/>
    <property type="evidence" value="ECO:0007669"/>
    <property type="project" value="TreeGrafter"/>
</dbReference>
<evidence type="ECO:0000256" key="10">
    <source>
        <dbReference type="RuleBase" id="RU003756"/>
    </source>
</evidence>
<evidence type="ECO:0000256" key="2">
    <source>
        <dbReference type="ARBA" id="ARBA00021982"/>
    </source>
</evidence>
<dbReference type="Gene3D" id="3.30.420.110">
    <property type="entry name" value="MutS, connector domain"/>
    <property type="match status" value="1"/>
</dbReference>
<dbReference type="NCBIfam" id="TIGR01070">
    <property type="entry name" value="mutS1"/>
    <property type="match status" value="1"/>
</dbReference>
<dbReference type="Proteomes" id="UP000002033">
    <property type="component" value="Chromosome"/>
</dbReference>
<dbReference type="Pfam" id="PF00488">
    <property type="entry name" value="MutS_V"/>
    <property type="match status" value="1"/>
</dbReference>
<name>D8JY61_HYPDA</name>
<dbReference type="GO" id="GO:0005524">
    <property type="term" value="F:ATP binding"/>
    <property type="evidence" value="ECO:0007669"/>
    <property type="project" value="UniProtKB-UniRule"/>
</dbReference>
<dbReference type="Gene3D" id="6.10.140.430">
    <property type="match status" value="1"/>
</dbReference>
<evidence type="ECO:0000256" key="7">
    <source>
        <dbReference type="ARBA" id="ARBA00023204"/>
    </source>
</evidence>
<dbReference type="Gene3D" id="3.40.1170.10">
    <property type="entry name" value="DNA repair protein MutS, domain I"/>
    <property type="match status" value="1"/>
</dbReference>
<dbReference type="InterPro" id="IPR017261">
    <property type="entry name" value="DNA_mismatch_repair_MutS/MSH"/>
</dbReference>
<dbReference type="HAMAP" id="MF_00096">
    <property type="entry name" value="MutS"/>
    <property type="match status" value="1"/>
</dbReference>
<dbReference type="FunFam" id="3.40.1170.10:FF:000001">
    <property type="entry name" value="DNA mismatch repair protein MutS"/>
    <property type="match status" value="1"/>
</dbReference>
<dbReference type="PROSITE" id="PS00486">
    <property type="entry name" value="DNA_MISMATCH_REPAIR_2"/>
    <property type="match status" value="1"/>
</dbReference>
<dbReference type="Pfam" id="PF05190">
    <property type="entry name" value="MutS_IV"/>
    <property type="match status" value="1"/>
</dbReference>
<dbReference type="InterPro" id="IPR045076">
    <property type="entry name" value="MutS"/>
</dbReference>
<dbReference type="InterPro" id="IPR005748">
    <property type="entry name" value="DNA_mismatch_repair_MutS"/>
</dbReference>
<dbReference type="GO" id="GO:0006298">
    <property type="term" value="P:mismatch repair"/>
    <property type="evidence" value="ECO:0007669"/>
    <property type="project" value="UniProtKB-UniRule"/>
</dbReference>
<dbReference type="SMART" id="SM00533">
    <property type="entry name" value="MUTSd"/>
    <property type="match status" value="1"/>
</dbReference>
<evidence type="ECO:0000256" key="9">
    <source>
        <dbReference type="HAMAP-Rule" id="MF_00096"/>
    </source>
</evidence>
<dbReference type="SUPFAM" id="SSF48334">
    <property type="entry name" value="DNA repair protein MutS, domain III"/>
    <property type="match status" value="1"/>
</dbReference>
<dbReference type="InterPro" id="IPR027417">
    <property type="entry name" value="P-loop_NTPase"/>
</dbReference>
<dbReference type="InterPro" id="IPR036678">
    <property type="entry name" value="MutS_con_dom_sf"/>
</dbReference>
<dbReference type="SUPFAM" id="SSF52540">
    <property type="entry name" value="P-loop containing nucleoside triphosphate hydrolases"/>
    <property type="match status" value="1"/>
</dbReference>
<dbReference type="InterPro" id="IPR007861">
    <property type="entry name" value="DNA_mismatch_repair_MutS_clamp"/>
</dbReference>
<feature type="region of interest" description="Disordered" evidence="11">
    <location>
        <begin position="1"/>
        <end position="28"/>
    </location>
</feature>
<sequence>MSKPDVQRRNRHVEPDAPTAPPEDGASAEAVRAAVVADATPSMAQYLEIKAANPSSLLWYRMGDFYELFFEDAVAASEALSIVLTKRGKHQGQDIPMCGVPVHRADEYLQRLIKKGYRVAVCEQLEDPAEARKRGAKAVVKRDVVRLVTPGTVTEEALLDAKARNYLTAVYCETPHEIGTTDADARLALASLDISTGEFEVGDVAGSDLVGELIRLAPSEVIVADGLLGDQNFVRAVEYAGGKVTPIPVAYFNSGAGGRDLKACLGVADLSAFGAFSGSELAAIAAVLKYVDLTQMGRKPLINPPRKTAGARLFIDAASRASLELVRAASGEKSSTLLAAMDRTVTGAGSRELQARLSSPLTDPAAIEARLDAVAYLLNDRRLLDELRATLRSAPDLARALPRLGFGRGGPRDLAAVRDAIGVARRATALLEQSAQPLGLPADLKSVCVRLAQIPADLGTALESALVEEPPLLRRDGAFVRAGFSGDLDAARALRDDSRKVMAEHEARYIEETGVKTLRVRHNNILGFFIEVTQLNAKPLLSPPLSERFRHRQTMANAVRFATAELLETEGLIASASERALNLEQEIFTDLSAHIGAAAGDLGAAAAALAELDVFAALAQLSLEQDYARPQIDASMAFEIRGGRHPVVQQALAKSGAPAFIENDCVLGSAALETPSDAARTADARIWLVTGPNMAGKSTFLRQNALITVMAQMGSYVPARSAHIGVVDRLFSRVGASDDLARGRSTFMVEMVETAAILNQASERSLVILDEIGRGTATFDGLSIAWATVEYLHGVTKARALFATHYHELTALARKLDGIANVTMDVTEWRDTIVFLHKVKAGAADRSYGIQVAKLAGLPSAVVVRAREVLDRLEKADRRPRTGDDGLEDLPLFSAVRPKSGLNERAPSAVEKMLRAMHPDELSPKAALEKIYELKALAETEKKAQS</sequence>
<dbReference type="SUPFAM" id="SSF55271">
    <property type="entry name" value="DNA repair protein MutS, domain I"/>
    <property type="match status" value="1"/>
</dbReference>
<dbReference type="Pfam" id="PF01624">
    <property type="entry name" value="MutS_I"/>
    <property type="match status" value="1"/>
</dbReference>
<dbReference type="OrthoDB" id="9802448at2"/>
<dbReference type="AlphaFoldDB" id="D8JY61"/>
<comment type="function">
    <text evidence="8 9">This protein is involved in the repair of mismatches in DNA. It is possible that it carries out the mismatch recognition step. This protein has a weak ATPase activity.</text>
</comment>
<organism evidence="13 14">
    <name type="scientific">Hyphomicrobium denitrificans (strain ATCC 51888 / DSM 1869 / NCIMB 11706 / TK 0415)</name>
    <dbReference type="NCBI Taxonomy" id="582899"/>
    <lineage>
        <taxon>Bacteria</taxon>
        <taxon>Pseudomonadati</taxon>
        <taxon>Pseudomonadota</taxon>
        <taxon>Alphaproteobacteria</taxon>
        <taxon>Hyphomicrobiales</taxon>
        <taxon>Hyphomicrobiaceae</taxon>
        <taxon>Hyphomicrobium</taxon>
    </lineage>
</organism>
<keyword evidence="4 9" id="KW-0227">DNA damage</keyword>
<dbReference type="STRING" id="582899.Hden_3474"/>
<dbReference type="GO" id="GO:0140664">
    <property type="term" value="F:ATP-dependent DNA damage sensor activity"/>
    <property type="evidence" value="ECO:0007669"/>
    <property type="project" value="InterPro"/>
</dbReference>
<evidence type="ECO:0000313" key="13">
    <source>
        <dbReference type="EMBL" id="ADJ25265.1"/>
    </source>
</evidence>
<dbReference type="Pfam" id="PF05188">
    <property type="entry name" value="MutS_II"/>
    <property type="match status" value="1"/>
</dbReference>
<dbReference type="InterPro" id="IPR007695">
    <property type="entry name" value="DNA_mismatch_repair_MutS-lik_N"/>
</dbReference>
<dbReference type="PANTHER" id="PTHR11361:SF34">
    <property type="entry name" value="DNA MISMATCH REPAIR PROTEIN MSH1, MITOCHONDRIAL"/>
    <property type="match status" value="1"/>
</dbReference>
<feature type="binding site" evidence="9">
    <location>
        <begin position="691"/>
        <end position="698"/>
    </location>
    <ligand>
        <name>ATP</name>
        <dbReference type="ChEBI" id="CHEBI:30616"/>
    </ligand>
</feature>
<dbReference type="InterPro" id="IPR036187">
    <property type="entry name" value="DNA_mismatch_repair_MutS_sf"/>
</dbReference>